<dbReference type="EC" id="4.1.3.27" evidence="3"/>
<dbReference type="EMBL" id="CP004145">
    <property type="protein sequence ID" value="AGO61057.1"/>
    <property type="molecule type" value="Genomic_DNA"/>
</dbReference>
<dbReference type="Proteomes" id="UP000014660">
    <property type="component" value="Chromosome"/>
</dbReference>
<reference evidence="8 9" key="1">
    <citation type="journal article" date="2007" name="Proc. Natl. Acad. Sci. U.S.A.">
        <title>Genome dynamics in a natural archaeal population.</title>
        <authorList>
            <person name="Allen E.E."/>
            <person name="Tyson G.W."/>
            <person name="Whitaker R.J."/>
            <person name="Detter J.C."/>
            <person name="Richardson P.M."/>
            <person name="Banfield J.F."/>
        </authorList>
    </citation>
    <scope>NUCLEOTIDE SEQUENCE [LARGE SCALE GENOMIC DNA]</scope>
    <source>
        <strain evidence="9">fer1</strain>
    </source>
</reference>
<dbReference type="InterPro" id="IPR019999">
    <property type="entry name" value="Anth_synth_I-like"/>
</dbReference>
<feature type="domain" description="Chorismate-utilising enzyme C-terminal" evidence="7">
    <location>
        <begin position="123"/>
        <end position="368"/>
    </location>
</feature>
<evidence type="ECO:0000313" key="8">
    <source>
        <dbReference type="EMBL" id="AGO61057.1"/>
    </source>
</evidence>
<proteinExistence type="inferred from homology"/>
<evidence type="ECO:0000256" key="5">
    <source>
        <dbReference type="ARBA" id="ARBA00023141"/>
    </source>
</evidence>
<dbReference type="InterPro" id="IPR015890">
    <property type="entry name" value="Chorismate_C"/>
</dbReference>
<comment type="pathway">
    <text evidence="1">Amino-acid biosynthesis; L-tryptophan biosynthesis; L-tryptophan from chorismate: step 1/5.</text>
</comment>
<evidence type="ECO:0000256" key="1">
    <source>
        <dbReference type="ARBA" id="ARBA00004873"/>
    </source>
</evidence>
<accession>S0AQK9</accession>
<comment type="similarity">
    <text evidence="2">Belongs to the anthranilate synthase component I family.</text>
</comment>
<dbReference type="GO" id="GO:0004049">
    <property type="term" value="F:anthranilate synthase activity"/>
    <property type="evidence" value="ECO:0007669"/>
    <property type="project" value="UniProtKB-EC"/>
</dbReference>
<evidence type="ECO:0000256" key="4">
    <source>
        <dbReference type="ARBA" id="ARBA00022822"/>
    </source>
</evidence>
<dbReference type="InterPro" id="IPR005801">
    <property type="entry name" value="ADC_synthase"/>
</dbReference>
<dbReference type="Gene3D" id="3.60.120.10">
    <property type="entry name" value="Anthranilate synthase"/>
    <property type="match status" value="1"/>
</dbReference>
<dbReference type="PRINTS" id="PR00095">
    <property type="entry name" value="ANTSNTHASEI"/>
</dbReference>
<dbReference type="UniPathway" id="UPA00035">
    <property type="reaction ID" value="UER00040"/>
</dbReference>
<evidence type="ECO:0000256" key="2">
    <source>
        <dbReference type="ARBA" id="ARBA00009562"/>
    </source>
</evidence>
<dbReference type="GO" id="GO:0000162">
    <property type="term" value="P:L-tryptophan biosynthetic process"/>
    <property type="evidence" value="ECO:0007669"/>
    <property type="project" value="UniProtKB-UniPathway"/>
</dbReference>
<dbReference type="PANTHER" id="PTHR11236">
    <property type="entry name" value="AMINOBENZOATE/ANTHRANILATE SYNTHASE"/>
    <property type="match status" value="1"/>
</dbReference>
<protein>
    <recommendedName>
        <fullName evidence="3">anthranilate synthase</fullName>
        <ecNumber evidence="3">4.1.3.27</ecNumber>
    </recommendedName>
</protein>
<evidence type="ECO:0000259" key="7">
    <source>
        <dbReference type="Pfam" id="PF00425"/>
    </source>
</evidence>
<keyword evidence="4" id="KW-0028">Amino-acid biosynthesis</keyword>
<sequence>MLLDRINEFKGKNFAYFCKFDDERRTGTETLFVSGKEPVNVYNGAINHMNNEFAEIIKSGKNIPVIVSYDFIDDIYPDIRLKRSSWPQVSYIIPEEEFSDTYIREKEQTTIANGDLDDNELEGKIGDAIKRIKNGDLLQIVLSRRFDLDVYDPLYVAKKFLKNDKSLYVYYYKFGDLEVIGSSPENLLSVQNGTITIYPVAGTRKRGKSESEDKDLENDLKTDQKELLEHRMLVDLARNDLGRICYPGSVDVLSSMEIRKFASVMHIVSTVSGKLEEYAPGNILRSVFPAGTVSGAPKKKAITLINGYEDMPRGAYAGALGIIGNNGMDLALLIRSLFKSKNENYTQAGAGIVKDSVPSSEIAEMYSKILTVTGGLYEKNINY</sequence>
<organism evidence="8 9">
    <name type="scientific">Ferroplasma acidarmanus Fer1</name>
    <dbReference type="NCBI Taxonomy" id="333146"/>
    <lineage>
        <taxon>Archaea</taxon>
        <taxon>Methanobacteriati</taxon>
        <taxon>Thermoplasmatota</taxon>
        <taxon>Thermoplasmata</taxon>
        <taxon>Thermoplasmatales</taxon>
        <taxon>Ferroplasmaceae</taxon>
        <taxon>Ferroplasma</taxon>
    </lineage>
</organism>
<keyword evidence="5" id="KW-0057">Aromatic amino acid biosynthesis</keyword>
<dbReference type="AlphaFoldDB" id="S0AQK9"/>
<evidence type="ECO:0000313" key="9">
    <source>
        <dbReference type="Proteomes" id="UP000014660"/>
    </source>
</evidence>
<dbReference type="HOGENOM" id="CLU_006493_7_1_2"/>
<name>S0AQK9_FERAC</name>
<dbReference type="KEGG" id="fac:FACI_IFERC01G1077"/>
<evidence type="ECO:0000256" key="3">
    <source>
        <dbReference type="ARBA" id="ARBA00012266"/>
    </source>
</evidence>
<evidence type="ECO:0000256" key="6">
    <source>
        <dbReference type="ARBA" id="ARBA00047683"/>
    </source>
</evidence>
<comment type="catalytic activity">
    <reaction evidence="6">
        <text>chorismate + L-glutamine = anthranilate + pyruvate + L-glutamate + H(+)</text>
        <dbReference type="Rhea" id="RHEA:21732"/>
        <dbReference type="ChEBI" id="CHEBI:15361"/>
        <dbReference type="ChEBI" id="CHEBI:15378"/>
        <dbReference type="ChEBI" id="CHEBI:16567"/>
        <dbReference type="ChEBI" id="CHEBI:29748"/>
        <dbReference type="ChEBI" id="CHEBI:29985"/>
        <dbReference type="ChEBI" id="CHEBI:58359"/>
        <dbReference type="EC" id="4.1.3.27"/>
    </reaction>
</comment>
<dbReference type="GeneID" id="16025247"/>
<dbReference type="Pfam" id="PF00425">
    <property type="entry name" value="Chorismate_bind"/>
    <property type="match status" value="1"/>
</dbReference>
<keyword evidence="9" id="KW-1185">Reference proteome</keyword>
<gene>
    <name evidence="8" type="ORF">FACI_IFERC00001G1077</name>
</gene>
<dbReference type="RefSeq" id="WP_009887110.1">
    <property type="nucleotide sequence ID" value="NC_021592.1"/>
</dbReference>
<dbReference type="SUPFAM" id="SSF56322">
    <property type="entry name" value="ADC synthase"/>
    <property type="match status" value="1"/>
</dbReference>
<keyword evidence="4" id="KW-0822">Tryptophan biosynthesis</keyword>
<dbReference type="PANTHER" id="PTHR11236:SF9">
    <property type="entry name" value="ANTHRANILATE SYNTHASE COMPONENT 1"/>
    <property type="match status" value="1"/>
</dbReference>
<dbReference type="PATRIC" id="fig|333146.12.peg.1095"/>